<evidence type="ECO:0000313" key="2">
    <source>
        <dbReference type="Proteomes" id="UP000263268"/>
    </source>
</evidence>
<evidence type="ECO:0000313" key="1">
    <source>
        <dbReference type="EMBL" id="HCY80877.1"/>
    </source>
</evidence>
<accession>A0A3D6BQG6</accession>
<protein>
    <submittedName>
        <fullName evidence="1">Uncharacterized protein</fullName>
    </submittedName>
</protein>
<proteinExistence type="predicted"/>
<dbReference type="AlphaFoldDB" id="A0A3D6BQG6"/>
<dbReference type="EMBL" id="DPRK01000070">
    <property type="protein sequence ID" value="HCY80877.1"/>
    <property type="molecule type" value="Genomic_DNA"/>
</dbReference>
<comment type="caution">
    <text evidence="1">The sequence shown here is derived from an EMBL/GenBank/DDBJ whole genome shotgun (WGS) entry which is preliminary data.</text>
</comment>
<gene>
    <name evidence="1" type="ORF">DHV22_04355</name>
</gene>
<dbReference type="Proteomes" id="UP000263268">
    <property type="component" value="Unassembled WGS sequence"/>
</dbReference>
<sequence length="189" mass="22090">MKTNGTTEAEDWFIGLDCKKSWKLGKALKTMSSFKLNADDVPLIIKLVENPKYDIGLFAGNVSLHNHDCIHLLLGRGLGVKDEAFAIGYTMGSTKKMWRWRRNLYMFCAKYLFPKEYRFGEEERWVFNMGVMAGSRCPTDLSRVDFSDYDFYTLNFLRKDLGIDKKLLKKCYETEKQFFPKSKESQRLL</sequence>
<name>A0A3D6BQG6_9FLAO</name>
<reference evidence="1 2" key="1">
    <citation type="journal article" date="2018" name="Nat. Biotechnol.">
        <title>A standardized bacterial taxonomy based on genome phylogeny substantially revises the tree of life.</title>
        <authorList>
            <person name="Parks D.H."/>
            <person name="Chuvochina M."/>
            <person name="Waite D.W."/>
            <person name="Rinke C."/>
            <person name="Skarshewski A."/>
            <person name="Chaumeil P.A."/>
            <person name="Hugenholtz P."/>
        </authorList>
    </citation>
    <scope>NUCLEOTIDE SEQUENCE [LARGE SCALE GENOMIC DNA]</scope>
    <source>
        <strain evidence="1">UBA10227</strain>
    </source>
</reference>
<organism evidence="1 2">
    <name type="scientific">Xanthomarina gelatinilytica</name>
    <dbReference type="NCBI Taxonomy" id="1137281"/>
    <lineage>
        <taxon>Bacteria</taxon>
        <taxon>Pseudomonadati</taxon>
        <taxon>Bacteroidota</taxon>
        <taxon>Flavobacteriia</taxon>
        <taxon>Flavobacteriales</taxon>
        <taxon>Flavobacteriaceae</taxon>
        <taxon>Xanthomarina</taxon>
    </lineage>
</organism>